<gene>
    <name evidence="12" type="ORF">ACFQET_05145</name>
</gene>
<evidence type="ECO:0000256" key="7">
    <source>
        <dbReference type="ARBA" id="ARBA00023065"/>
    </source>
</evidence>
<comment type="caution">
    <text evidence="12">The sequence shown here is derived from an EMBL/GenBank/DDBJ whole genome shotgun (WGS) entry which is preliminary data.</text>
</comment>
<dbReference type="PANTHER" id="PTHR10110">
    <property type="entry name" value="SODIUM/HYDROGEN EXCHANGER"/>
    <property type="match status" value="1"/>
</dbReference>
<keyword evidence="2" id="KW-0813">Transport</keyword>
<keyword evidence="8 10" id="KW-0472">Membrane</keyword>
<dbReference type="EMBL" id="JBHSSJ010000004">
    <property type="protein sequence ID" value="MFC6274898.1"/>
    <property type="molecule type" value="Genomic_DNA"/>
</dbReference>
<feature type="transmembrane region" description="Helical" evidence="10">
    <location>
        <begin position="150"/>
        <end position="176"/>
    </location>
</feature>
<evidence type="ECO:0000313" key="12">
    <source>
        <dbReference type="EMBL" id="MFC6274898.1"/>
    </source>
</evidence>
<dbReference type="InterPro" id="IPR006153">
    <property type="entry name" value="Cation/H_exchanger_TM"/>
</dbReference>
<keyword evidence="3" id="KW-1003">Cell membrane</keyword>
<evidence type="ECO:0000256" key="2">
    <source>
        <dbReference type="ARBA" id="ARBA00022448"/>
    </source>
</evidence>
<evidence type="ECO:0000256" key="1">
    <source>
        <dbReference type="ARBA" id="ARBA00004651"/>
    </source>
</evidence>
<evidence type="ECO:0000256" key="4">
    <source>
        <dbReference type="ARBA" id="ARBA00022692"/>
    </source>
</evidence>
<evidence type="ECO:0000256" key="3">
    <source>
        <dbReference type="ARBA" id="ARBA00022475"/>
    </source>
</evidence>
<feature type="transmembrane region" description="Helical" evidence="10">
    <location>
        <begin position="387"/>
        <end position="411"/>
    </location>
</feature>
<dbReference type="InterPro" id="IPR018422">
    <property type="entry name" value="Cation/H_exchanger_CPA1"/>
</dbReference>
<protein>
    <submittedName>
        <fullName evidence="12">Cation:proton antiporter</fullName>
    </submittedName>
</protein>
<feature type="transmembrane region" description="Helical" evidence="10">
    <location>
        <begin position="276"/>
        <end position="297"/>
    </location>
</feature>
<keyword evidence="6" id="KW-0915">Sodium</keyword>
<sequence length="714" mass="79842">MPIIEAVILLIVLVLLSNIISHYLTFIPVSLIQIGLGLLVALIWHFEISLETDWFLLLFIAPLLYNDGRRFPKRELWRLRGPIFANAIWLVFLTTILGGFLIYKLIPQMPLTVAFALAAILSPTDPVAVQSISKQAKLPASLMHLVSGESLINDASGLIAFKYAIAATVTGAFSLGTATGDFIYISIVGFLSGLLFMTAIQLLMDFLRRQGIDDVIFNTVLQIATPFVVYLVTEEVTHASGVIAVVTAGVLYHARENRVVEDSPELKLVTEKVWDIIIYSLNGVVFVILGIELPVATSQVIKGGQFNTWQAMFFAFVSWVIIVAIRAIWTYGYMFFGRLNKKTPNERPSIRMSLLSGLSGVRGAVTMAGVLSVPLTIASGGGFPTRALMLFVASGVIIISLVAATVTLPLISTSKQPLQTRASASDVGANDIDLDVDVDVDGEEIPADPVRQISEDEARAYIMRLAISKIEELRRPSNQRAAYDLILDYQFIIRRLEMNYRADQAMQKVLDDELRLQEITLAGERASLKELRKGEKITQTSYVGALRRIETLENRLTQAQGHTMPGMLRYWRVFFKHMFRNVAYWLHSEDTERLHAENHLIERETAKAAIQSLSQYLASSDVDETQFDNQAVYHLLVRYRNQIERAKAESAPNHEEEYQHQINKLRVRALGAERAGIQSLLEAGNITWTKATHLRQYVNYSENVLVMSLNSEEG</sequence>
<keyword evidence="7" id="KW-0406">Ion transport</keyword>
<feature type="transmembrane region" description="Helical" evidence="10">
    <location>
        <begin position="354"/>
        <end position="375"/>
    </location>
</feature>
<accession>A0ABW1TQ49</accession>
<reference evidence="13" key="1">
    <citation type="journal article" date="2019" name="Int. J. Syst. Evol. Microbiol.">
        <title>The Global Catalogue of Microorganisms (GCM) 10K type strain sequencing project: providing services to taxonomists for standard genome sequencing and annotation.</title>
        <authorList>
            <consortium name="The Broad Institute Genomics Platform"/>
            <consortium name="The Broad Institute Genome Sequencing Center for Infectious Disease"/>
            <person name="Wu L."/>
            <person name="Ma J."/>
        </authorList>
    </citation>
    <scope>NUCLEOTIDE SEQUENCE [LARGE SCALE GENOMIC DNA]</scope>
    <source>
        <strain evidence="13">CCM 8907</strain>
    </source>
</reference>
<dbReference type="PANTHER" id="PTHR10110:SF86">
    <property type="entry name" value="SODIUM_HYDROGEN EXCHANGER 7"/>
    <property type="match status" value="1"/>
</dbReference>
<name>A0ABW1TQ49_9LACO</name>
<feature type="transmembrane region" description="Helical" evidence="10">
    <location>
        <begin position="309"/>
        <end position="333"/>
    </location>
</feature>
<dbReference type="Pfam" id="PF00999">
    <property type="entry name" value="Na_H_Exchanger"/>
    <property type="match status" value="1"/>
</dbReference>
<keyword evidence="9" id="KW-0739">Sodium transport</keyword>
<comment type="subcellular location">
    <subcellularLocation>
        <location evidence="1">Cell membrane</location>
        <topology evidence="1">Multi-pass membrane protein</topology>
    </subcellularLocation>
</comment>
<dbReference type="RefSeq" id="WP_125640535.1">
    <property type="nucleotide sequence ID" value="NZ_JBHSSJ010000004.1"/>
</dbReference>
<proteinExistence type="predicted"/>
<evidence type="ECO:0000256" key="6">
    <source>
        <dbReference type="ARBA" id="ARBA00023053"/>
    </source>
</evidence>
<dbReference type="Proteomes" id="UP001596191">
    <property type="component" value="Unassembled WGS sequence"/>
</dbReference>
<feature type="domain" description="Cation/H+ exchanger transmembrane" evidence="11">
    <location>
        <begin position="12"/>
        <end position="410"/>
    </location>
</feature>
<keyword evidence="13" id="KW-1185">Reference proteome</keyword>
<organism evidence="12 13">
    <name type="scientific">Levilactobacillus tangyuanensis</name>
    <dbReference type="NCBI Taxonomy" id="2486021"/>
    <lineage>
        <taxon>Bacteria</taxon>
        <taxon>Bacillati</taxon>
        <taxon>Bacillota</taxon>
        <taxon>Bacilli</taxon>
        <taxon>Lactobacillales</taxon>
        <taxon>Lactobacillaceae</taxon>
        <taxon>Levilactobacillus</taxon>
    </lineage>
</organism>
<evidence type="ECO:0000256" key="10">
    <source>
        <dbReference type="SAM" id="Phobius"/>
    </source>
</evidence>
<feature type="transmembrane region" description="Helical" evidence="10">
    <location>
        <begin position="83"/>
        <end position="103"/>
    </location>
</feature>
<evidence type="ECO:0000259" key="11">
    <source>
        <dbReference type="Pfam" id="PF00999"/>
    </source>
</evidence>
<evidence type="ECO:0000256" key="9">
    <source>
        <dbReference type="ARBA" id="ARBA00023201"/>
    </source>
</evidence>
<keyword evidence="4 10" id="KW-0812">Transmembrane</keyword>
<dbReference type="Gene3D" id="6.10.140.1330">
    <property type="match status" value="1"/>
</dbReference>
<evidence type="ECO:0000256" key="5">
    <source>
        <dbReference type="ARBA" id="ARBA00022989"/>
    </source>
</evidence>
<keyword evidence="5 10" id="KW-1133">Transmembrane helix</keyword>
<evidence type="ECO:0000313" key="13">
    <source>
        <dbReference type="Proteomes" id="UP001596191"/>
    </source>
</evidence>
<feature type="transmembrane region" description="Helical" evidence="10">
    <location>
        <begin position="182"/>
        <end position="203"/>
    </location>
</feature>
<feature type="transmembrane region" description="Helical" evidence="10">
    <location>
        <begin position="6"/>
        <end position="24"/>
    </location>
</feature>
<evidence type="ECO:0000256" key="8">
    <source>
        <dbReference type="ARBA" id="ARBA00023136"/>
    </source>
</evidence>